<dbReference type="Proteomes" id="UP000800035">
    <property type="component" value="Unassembled WGS sequence"/>
</dbReference>
<name>A0A6A5TB67_9PLEO</name>
<evidence type="ECO:0000313" key="2">
    <source>
        <dbReference type="EMBL" id="KAF1949851.1"/>
    </source>
</evidence>
<proteinExistence type="predicted"/>
<protein>
    <submittedName>
        <fullName evidence="2">Uncharacterized protein</fullName>
    </submittedName>
</protein>
<evidence type="ECO:0000313" key="3">
    <source>
        <dbReference type="Proteomes" id="UP000800035"/>
    </source>
</evidence>
<feature type="region of interest" description="Disordered" evidence="1">
    <location>
        <begin position="1"/>
        <end position="36"/>
    </location>
</feature>
<reference evidence="2" key="1">
    <citation type="journal article" date="2020" name="Stud. Mycol.">
        <title>101 Dothideomycetes genomes: a test case for predicting lifestyles and emergence of pathogens.</title>
        <authorList>
            <person name="Haridas S."/>
            <person name="Albert R."/>
            <person name="Binder M."/>
            <person name="Bloem J."/>
            <person name="Labutti K."/>
            <person name="Salamov A."/>
            <person name="Andreopoulos B."/>
            <person name="Baker S."/>
            <person name="Barry K."/>
            <person name="Bills G."/>
            <person name="Bluhm B."/>
            <person name="Cannon C."/>
            <person name="Castanera R."/>
            <person name="Culley D."/>
            <person name="Daum C."/>
            <person name="Ezra D."/>
            <person name="Gonzalez J."/>
            <person name="Henrissat B."/>
            <person name="Kuo A."/>
            <person name="Liang C."/>
            <person name="Lipzen A."/>
            <person name="Lutzoni F."/>
            <person name="Magnuson J."/>
            <person name="Mondo S."/>
            <person name="Nolan M."/>
            <person name="Ohm R."/>
            <person name="Pangilinan J."/>
            <person name="Park H.-J."/>
            <person name="Ramirez L."/>
            <person name="Alfaro M."/>
            <person name="Sun H."/>
            <person name="Tritt A."/>
            <person name="Yoshinaga Y."/>
            <person name="Zwiers L.-H."/>
            <person name="Turgeon B."/>
            <person name="Goodwin S."/>
            <person name="Spatafora J."/>
            <person name="Crous P."/>
            <person name="Grigoriev I."/>
        </authorList>
    </citation>
    <scope>NUCLEOTIDE SEQUENCE</scope>
    <source>
        <strain evidence="2">CBS 675.92</strain>
    </source>
</reference>
<organism evidence="2 3">
    <name type="scientific">Byssothecium circinans</name>
    <dbReference type="NCBI Taxonomy" id="147558"/>
    <lineage>
        <taxon>Eukaryota</taxon>
        <taxon>Fungi</taxon>
        <taxon>Dikarya</taxon>
        <taxon>Ascomycota</taxon>
        <taxon>Pezizomycotina</taxon>
        <taxon>Dothideomycetes</taxon>
        <taxon>Pleosporomycetidae</taxon>
        <taxon>Pleosporales</taxon>
        <taxon>Massarineae</taxon>
        <taxon>Massarinaceae</taxon>
        <taxon>Byssothecium</taxon>
    </lineage>
</organism>
<keyword evidence="3" id="KW-1185">Reference proteome</keyword>
<evidence type="ECO:0000256" key="1">
    <source>
        <dbReference type="SAM" id="MobiDB-lite"/>
    </source>
</evidence>
<feature type="compositionally biased region" description="Polar residues" evidence="1">
    <location>
        <begin position="8"/>
        <end position="36"/>
    </location>
</feature>
<accession>A0A6A5TB67</accession>
<gene>
    <name evidence="2" type="ORF">CC80DRAFT_510201</name>
</gene>
<dbReference type="OrthoDB" id="10603194at2759"/>
<dbReference type="EMBL" id="ML977031">
    <property type="protein sequence ID" value="KAF1949851.1"/>
    <property type="molecule type" value="Genomic_DNA"/>
</dbReference>
<dbReference type="AlphaFoldDB" id="A0A6A5TB67"/>
<sequence>MDHKKPFSNHTTPQQKDTMLQNSHYFNSPGSVQSRPKANLMYGPLMHPEMRPILSPTADRPKPRETSIELLNEMKGAEQLKGTLVRMLEDADTERTVGERKCAELATNIRFILAKEMEEMPHHAQVRLALLSKGMKKFRVDARVDMDGGVAIEGSWEKGYEEAIVALKDRVDEMVYGDRKEYMG</sequence>